<organism evidence="1">
    <name type="scientific">candidate division WOR-3 bacterium</name>
    <dbReference type="NCBI Taxonomy" id="2052148"/>
    <lineage>
        <taxon>Bacteria</taxon>
        <taxon>Bacteria division WOR-3</taxon>
    </lineage>
</organism>
<name>A0A7C4CAI3_UNCW3</name>
<gene>
    <name evidence="1" type="ORF">ENS41_02835</name>
</gene>
<evidence type="ECO:0000313" key="1">
    <source>
        <dbReference type="EMBL" id="HGK27871.1"/>
    </source>
</evidence>
<reference evidence="1" key="1">
    <citation type="journal article" date="2020" name="mSystems">
        <title>Genome- and Community-Level Interaction Insights into Carbon Utilization and Element Cycling Functions of Hydrothermarchaeota in Hydrothermal Sediment.</title>
        <authorList>
            <person name="Zhou Z."/>
            <person name="Liu Y."/>
            <person name="Xu W."/>
            <person name="Pan J."/>
            <person name="Luo Z.H."/>
            <person name="Li M."/>
        </authorList>
    </citation>
    <scope>NUCLEOTIDE SEQUENCE [LARGE SCALE GENOMIC DNA]</scope>
    <source>
        <strain evidence="1">SpSt-488</strain>
    </source>
</reference>
<comment type="caution">
    <text evidence="1">The sequence shown here is derived from an EMBL/GenBank/DDBJ whole genome shotgun (WGS) entry which is preliminary data.</text>
</comment>
<proteinExistence type="predicted"/>
<dbReference type="AlphaFoldDB" id="A0A7C4CAI3"/>
<accession>A0A7C4CAI3</accession>
<protein>
    <submittedName>
        <fullName evidence="1">Uncharacterized protein</fullName>
    </submittedName>
</protein>
<sequence>MLLTGLACRRPNTVYGTVAVAPGVDEAVDGAVVAIYTRPDSLRIPYRTVRVVPAAPLAHRAHFRIGNLPLGDYWLRAWRDSNGDETLSDGDLAGILGGGSSRDSAGRAFWLGEGWVYDVGEIELERFEELVVGVSGRRYAGDTLTRFEYRFNHDVVLSSLAIRFPFYGEYPDGNAPGCKLADTVYTSPGWRFNGAVMPTDTHRLTFRGTRAGDTFRITVVVCVE</sequence>
<dbReference type="EMBL" id="DSUT01000050">
    <property type="protein sequence ID" value="HGK27871.1"/>
    <property type="molecule type" value="Genomic_DNA"/>
</dbReference>